<name>A0A9P8AUC6_9AGAR</name>
<dbReference type="Proteomes" id="UP000812287">
    <property type="component" value="Unassembled WGS sequence"/>
</dbReference>
<dbReference type="OrthoDB" id="1274115at2759"/>
<accession>A0A9P8AUC6</accession>
<sequence>MSAHKVWLNTGANTVCHQQGDSRRCRPTPETMTKLQAEYTEDRLLVVKVNVSKPDEVNAAFGQEII</sequence>
<protein>
    <submittedName>
        <fullName evidence="1">Uncharacterized protein</fullName>
    </submittedName>
</protein>
<proteinExistence type="predicted"/>
<evidence type="ECO:0000313" key="1">
    <source>
        <dbReference type="EMBL" id="KAG7447906.1"/>
    </source>
</evidence>
<dbReference type="RefSeq" id="XP_043041406.1">
    <property type="nucleotide sequence ID" value="XM_043182115.1"/>
</dbReference>
<dbReference type="EMBL" id="MU250530">
    <property type="protein sequence ID" value="KAG7447906.1"/>
    <property type="molecule type" value="Genomic_DNA"/>
</dbReference>
<dbReference type="AlphaFoldDB" id="A0A9P8AUC6"/>
<reference evidence="1" key="1">
    <citation type="submission" date="2020-11" db="EMBL/GenBank/DDBJ databases">
        <title>Adaptations for nitrogen fixation in a non-lichenized fungal sporocarp promotes dispersal by wood-feeding termites.</title>
        <authorList>
            <consortium name="DOE Joint Genome Institute"/>
            <person name="Koch R.A."/>
            <person name="Yoon G."/>
            <person name="Arayal U."/>
            <person name="Lail K."/>
            <person name="Amirebrahimi M."/>
            <person name="Labutti K."/>
            <person name="Lipzen A."/>
            <person name="Riley R."/>
            <person name="Barry K."/>
            <person name="Henrissat B."/>
            <person name="Grigoriev I.V."/>
            <person name="Herr J.R."/>
            <person name="Aime M.C."/>
        </authorList>
    </citation>
    <scope>NUCLEOTIDE SEQUENCE</scope>
    <source>
        <strain evidence="1">MCA 3950</strain>
    </source>
</reference>
<evidence type="ECO:0000313" key="2">
    <source>
        <dbReference type="Proteomes" id="UP000812287"/>
    </source>
</evidence>
<dbReference type="GeneID" id="66104411"/>
<keyword evidence="2" id="KW-1185">Reference proteome</keyword>
<comment type="caution">
    <text evidence="1">The sequence shown here is derived from an EMBL/GenBank/DDBJ whole genome shotgun (WGS) entry which is preliminary data.</text>
</comment>
<organism evidence="1 2">
    <name type="scientific">Guyanagaster necrorhizus</name>
    <dbReference type="NCBI Taxonomy" id="856835"/>
    <lineage>
        <taxon>Eukaryota</taxon>
        <taxon>Fungi</taxon>
        <taxon>Dikarya</taxon>
        <taxon>Basidiomycota</taxon>
        <taxon>Agaricomycotina</taxon>
        <taxon>Agaricomycetes</taxon>
        <taxon>Agaricomycetidae</taxon>
        <taxon>Agaricales</taxon>
        <taxon>Marasmiineae</taxon>
        <taxon>Physalacriaceae</taxon>
        <taxon>Guyanagaster</taxon>
    </lineage>
</organism>
<gene>
    <name evidence="1" type="ORF">BT62DRAFT_741643</name>
</gene>